<dbReference type="Gene3D" id="3.30.565.10">
    <property type="entry name" value="Histidine kinase-like ATPase, C-terminal domain"/>
    <property type="match status" value="1"/>
</dbReference>
<dbReference type="FunFam" id="1.10.287.130:FF:000003">
    <property type="entry name" value="Histidine kinase"/>
    <property type="match status" value="1"/>
</dbReference>
<dbReference type="SUPFAM" id="SSF158472">
    <property type="entry name" value="HAMP domain-like"/>
    <property type="match status" value="1"/>
</dbReference>
<dbReference type="InterPro" id="IPR008207">
    <property type="entry name" value="Sig_transdc_His_kin_Hpt_dom"/>
</dbReference>
<dbReference type="PRINTS" id="PR00344">
    <property type="entry name" value="BCTRLSENSOR"/>
</dbReference>
<dbReference type="PROSITE" id="PS50894">
    <property type="entry name" value="HPT"/>
    <property type="match status" value="1"/>
</dbReference>
<evidence type="ECO:0000256" key="14">
    <source>
        <dbReference type="ARBA" id="ARBA00023136"/>
    </source>
</evidence>
<sequence>MLGGYFSNERIENLDHALKVQAMNIIEPLALASEAGFTYSNREHIKRIINMAHQRQSELVKSIAVFTEKNILHVTTSYHRDFELMRLPAPVRTLDKSEVQHIGTTMIVRSPIFSPDYDHSGPARTQDIIGYVSMDMNKEHVLLEQHKLAITTFVIILIGIQLNLFFSFKLVRGMTRPIQEMVTQMDAIRRGQLASRVEGETIGELEELRLGINGMAQTLGDYHREVQASVEQATSDMRQTIEQVEIQNIELDIAKRKAETASQIKTDFLANMSHELRTPLNGIIGFSRQLQKSQLHRSQRDYLRTIEHSASSLLNIINDILDLSKLEADKMAIEHLPFSVYECVEDSLTLLSTAAADKGLELVVDIDPNIPESLSGDAMRLGQILSNLVANAIKFTDEGVVRIQVEQLEQKGDRLSIKAQVHDSGIGISAAQQEKLFQAFNQADSSISRKYGGTGLGLVICRRLVKKMGGEIGFSSKPDVGSTFWFTLPLTTSPYAIRDLMPTELLQHKSVLLYQPLAQTRKVMEKALNHYQLAVTSCPDLDSFYEHINKQQSYDFIISACCETAMDKKQEPLAIQQLQALTPRLIITHGNQNLESIEPLMRNNADNLLAMPIVHKRLLQCLLYPNGEPSESHEAKSAPHDEPSSLYQTMAELRHAKVLAVDDNPSNLKLIKTLLEENVTEVVSVNSGTQAIRECREQAFDVIFMDIQMPGIDGLSATRIIRSNGLNQRTPIIAVTAHTLSEERHKYMQSGMDGYLAKPIMENELVASLSTWLAKGETESKLQLPCIDWKLALSQANNNAELAKEMIQMMLDDLPNAHTNIRRAMTHNDNSLAQQSVHRLHGAACYAGVVSMQRQCADIETQLKQGVTLATLEPEILQLLDEINKVESAAIELLQSQPQLESSRR</sequence>
<dbReference type="FunFam" id="3.30.565.10:FF:000010">
    <property type="entry name" value="Sensor histidine kinase RcsC"/>
    <property type="match status" value="1"/>
</dbReference>
<evidence type="ECO:0000256" key="1">
    <source>
        <dbReference type="ARBA" id="ARBA00000085"/>
    </source>
</evidence>
<dbReference type="PROSITE" id="PS50110">
    <property type="entry name" value="RESPONSE_REGULATORY"/>
    <property type="match status" value="1"/>
</dbReference>
<evidence type="ECO:0000256" key="10">
    <source>
        <dbReference type="ARBA" id="ARBA00022777"/>
    </source>
</evidence>
<feature type="domain" description="HPt" evidence="20">
    <location>
        <begin position="799"/>
        <end position="897"/>
    </location>
</feature>
<dbReference type="SMART" id="SM00304">
    <property type="entry name" value="HAMP"/>
    <property type="match status" value="1"/>
</dbReference>
<evidence type="ECO:0000256" key="11">
    <source>
        <dbReference type="ARBA" id="ARBA00022840"/>
    </source>
</evidence>
<dbReference type="Proteomes" id="UP001157439">
    <property type="component" value="Unassembled WGS sequence"/>
</dbReference>
<evidence type="ECO:0000256" key="2">
    <source>
        <dbReference type="ARBA" id="ARBA00004429"/>
    </source>
</evidence>
<dbReference type="PROSITE" id="PS50109">
    <property type="entry name" value="HIS_KIN"/>
    <property type="match status" value="1"/>
</dbReference>
<feature type="domain" description="HAMP" evidence="19">
    <location>
        <begin position="172"/>
        <end position="224"/>
    </location>
</feature>
<dbReference type="Gene3D" id="1.10.287.130">
    <property type="match status" value="1"/>
</dbReference>
<evidence type="ECO:0000259" key="20">
    <source>
        <dbReference type="PROSITE" id="PS50894"/>
    </source>
</evidence>
<proteinExistence type="predicted"/>
<dbReference type="SUPFAM" id="SSF47384">
    <property type="entry name" value="Homodimeric domain of signal transducing histidine kinase"/>
    <property type="match status" value="1"/>
</dbReference>
<dbReference type="Pfam" id="PF01627">
    <property type="entry name" value="Hpt"/>
    <property type="match status" value="1"/>
</dbReference>
<feature type="modified residue" description="4-aspartylphosphate" evidence="16">
    <location>
        <position position="706"/>
    </location>
</feature>
<evidence type="ECO:0000313" key="21">
    <source>
        <dbReference type="EMBL" id="GLS82834.1"/>
    </source>
</evidence>
<evidence type="ECO:0000256" key="16">
    <source>
        <dbReference type="PROSITE-ProRule" id="PRU00169"/>
    </source>
</evidence>
<dbReference type="PANTHER" id="PTHR45339">
    <property type="entry name" value="HYBRID SIGNAL TRANSDUCTION HISTIDINE KINASE J"/>
    <property type="match status" value="1"/>
</dbReference>
<evidence type="ECO:0000259" key="19">
    <source>
        <dbReference type="PROSITE" id="PS50885"/>
    </source>
</evidence>
<keyword evidence="14" id="KW-0472">Membrane</keyword>
<keyword evidence="12" id="KW-1133">Transmembrane helix</keyword>
<dbReference type="EC" id="2.7.13.3" evidence="3"/>
<gene>
    <name evidence="21" type="primary">barA</name>
    <name evidence="21" type="ORF">GCM10007894_08110</name>
</gene>
<dbReference type="InterPro" id="IPR001789">
    <property type="entry name" value="Sig_transdc_resp-reg_receiver"/>
</dbReference>
<dbReference type="InterPro" id="IPR011006">
    <property type="entry name" value="CheY-like_superfamily"/>
</dbReference>
<dbReference type="PANTHER" id="PTHR45339:SF1">
    <property type="entry name" value="HYBRID SIGNAL TRANSDUCTION HISTIDINE KINASE J"/>
    <property type="match status" value="1"/>
</dbReference>
<keyword evidence="9" id="KW-0547">Nucleotide-binding</keyword>
<dbReference type="InterPro" id="IPR003661">
    <property type="entry name" value="HisK_dim/P_dom"/>
</dbReference>
<dbReference type="InterPro" id="IPR003660">
    <property type="entry name" value="HAMP_dom"/>
</dbReference>
<keyword evidence="8" id="KW-0812">Transmembrane</keyword>
<dbReference type="Gene3D" id="3.40.50.2300">
    <property type="match status" value="1"/>
</dbReference>
<evidence type="ECO:0000313" key="22">
    <source>
        <dbReference type="Proteomes" id="UP001157439"/>
    </source>
</evidence>
<evidence type="ECO:0000256" key="13">
    <source>
        <dbReference type="ARBA" id="ARBA00023012"/>
    </source>
</evidence>
<evidence type="ECO:0000256" key="3">
    <source>
        <dbReference type="ARBA" id="ARBA00012438"/>
    </source>
</evidence>
<keyword evidence="7" id="KW-0808">Transferase</keyword>
<dbReference type="InterPro" id="IPR005467">
    <property type="entry name" value="His_kinase_dom"/>
</dbReference>
<keyword evidence="4" id="KW-1003">Cell membrane</keyword>
<comment type="subcellular location">
    <subcellularLocation>
        <location evidence="2">Cell inner membrane</location>
        <topology evidence="2">Multi-pass membrane protein</topology>
    </subcellularLocation>
</comment>
<accession>A0AA37WWY8</accession>
<evidence type="ECO:0000256" key="8">
    <source>
        <dbReference type="ARBA" id="ARBA00022692"/>
    </source>
</evidence>
<comment type="catalytic activity">
    <reaction evidence="1">
        <text>ATP + protein L-histidine = ADP + protein N-phospho-L-histidine.</text>
        <dbReference type="EC" id="2.7.13.3"/>
    </reaction>
</comment>
<keyword evidence="10 21" id="KW-0418">Kinase</keyword>
<dbReference type="CDD" id="cd16922">
    <property type="entry name" value="HATPase_EvgS-ArcB-TorS-like"/>
    <property type="match status" value="1"/>
</dbReference>
<dbReference type="InterPro" id="IPR004358">
    <property type="entry name" value="Sig_transdc_His_kin-like_C"/>
</dbReference>
<keyword evidence="22" id="KW-1185">Reference proteome</keyword>
<evidence type="ECO:0000256" key="12">
    <source>
        <dbReference type="ARBA" id="ARBA00022989"/>
    </source>
</evidence>
<dbReference type="SMART" id="SM00387">
    <property type="entry name" value="HATPase_c"/>
    <property type="match status" value="1"/>
</dbReference>
<feature type="domain" description="Response regulatory" evidence="18">
    <location>
        <begin position="657"/>
        <end position="773"/>
    </location>
</feature>
<dbReference type="SUPFAM" id="SSF47226">
    <property type="entry name" value="Histidine-containing phosphotransfer domain, HPT domain"/>
    <property type="match status" value="1"/>
</dbReference>
<dbReference type="NCBIfam" id="NF008318">
    <property type="entry name" value="PRK11107.1"/>
    <property type="match status" value="1"/>
</dbReference>
<dbReference type="PROSITE" id="PS50885">
    <property type="entry name" value="HAMP"/>
    <property type="match status" value="1"/>
</dbReference>
<dbReference type="CDD" id="cd00088">
    <property type="entry name" value="HPT"/>
    <property type="match status" value="1"/>
</dbReference>
<dbReference type="CDD" id="cd00082">
    <property type="entry name" value="HisKA"/>
    <property type="match status" value="1"/>
</dbReference>
<organism evidence="21 22">
    <name type="scientific">Paraferrimonas haliotis</name>
    <dbReference type="NCBI Taxonomy" id="2013866"/>
    <lineage>
        <taxon>Bacteria</taxon>
        <taxon>Pseudomonadati</taxon>
        <taxon>Pseudomonadota</taxon>
        <taxon>Gammaproteobacteria</taxon>
        <taxon>Alteromonadales</taxon>
        <taxon>Ferrimonadaceae</taxon>
        <taxon>Paraferrimonas</taxon>
    </lineage>
</organism>
<dbReference type="EMBL" id="BSPO01000002">
    <property type="protein sequence ID" value="GLS82834.1"/>
    <property type="molecule type" value="Genomic_DNA"/>
</dbReference>
<dbReference type="InterPro" id="IPR036890">
    <property type="entry name" value="HATPase_C_sf"/>
</dbReference>
<dbReference type="CDD" id="cd17546">
    <property type="entry name" value="REC_hyHK_CKI1_RcsC-like"/>
    <property type="match status" value="1"/>
</dbReference>
<dbReference type="InterPro" id="IPR036097">
    <property type="entry name" value="HisK_dim/P_sf"/>
</dbReference>
<dbReference type="Pfam" id="PF00512">
    <property type="entry name" value="HisKA"/>
    <property type="match status" value="1"/>
</dbReference>
<name>A0AA37WWY8_9GAMM</name>
<evidence type="ECO:0000256" key="6">
    <source>
        <dbReference type="ARBA" id="ARBA00022553"/>
    </source>
</evidence>
<dbReference type="SMART" id="SM00448">
    <property type="entry name" value="REC"/>
    <property type="match status" value="1"/>
</dbReference>
<dbReference type="AlphaFoldDB" id="A0AA37WWY8"/>
<evidence type="ECO:0000256" key="5">
    <source>
        <dbReference type="ARBA" id="ARBA00022519"/>
    </source>
</evidence>
<dbReference type="Gene3D" id="6.10.340.10">
    <property type="match status" value="1"/>
</dbReference>
<feature type="modified residue" description="Phosphohistidine" evidence="15">
    <location>
        <position position="838"/>
    </location>
</feature>
<dbReference type="Gene3D" id="1.20.120.160">
    <property type="entry name" value="HPT domain"/>
    <property type="match status" value="1"/>
</dbReference>
<dbReference type="Pfam" id="PF02518">
    <property type="entry name" value="HATPase_c"/>
    <property type="match status" value="1"/>
</dbReference>
<evidence type="ECO:0000256" key="4">
    <source>
        <dbReference type="ARBA" id="ARBA00022475"/>
    </source>
</evidence>
<feature type="domain" description="Histidine kinase" evidence="17">
    <location>
        <begin position="271"/>
        <end position="492"/>
    </location>
</feature>
<keyword evidence="11" id="KW-0067">ATP-binding</keyword>
<keyword evidence="5" id="KW-0997">Cell inner membrane</keyword>
<dbReference type="Pfam" id="PF00672">
    <property type="entry name" value="HAMP"/>
    <property type="match status" value="1"/>
</dbReference>
<dbReference type="CDD" id="cd06225">
    <property type="entry name" value="HAMP"/>
    <property type="match status" value="1"/>
</dbReference>
<protein>
    <recommendedName>
        <fullName evidence="3">histidine kinase</fullName>
        <ecNumber evidence="3">2.7.13.3</ecNumber>
    </recommendedName>
</protein>
<reference evidence="21 22" key="1">
    <citation type="journal article" date="2014" name="Int. J. Syst. Evol. Microbiol.">
        <title>Complete genome sequence of Corynebacterium casei LMG S-19264T (=DSM 44701T), isolated from a smear-ripened cheese.</title>
        <authorList>
            <consortium name="US DOE Joint Genome Institute (JGI-PGF)"/>
            <person name="Walter F."/>
            <person name="Albersmeier A."/>
            <person name="Kalinowski J."/>
            <person name="Ruckert C."/>
        </authorList>
    </citation>
    <scope>NUCLEOTIDE SEQUENCE [LARGE SCALE GENOMIC DNA]</scope>
    <source>
        <strain evidence="21 22">NBRC 112785</strain>
    </source>
</reference>
<dbReference type="GO" id="GO:0005886">
    <property type="term" value="C:plasma membrane"/>
    <property type="evidence" value="ECO:0007669"/>
    <property type="project" value="UniProtKB-SubCell"/>
</dbReference>
<comment type="caution">
    <text evidence="21">The sequence shown here is derived from an EMBL/GenBank/DDBJ whole genome shotgun (WGS) entry which is preliminary data.</text>
</comment>
<dbReference type="GO" id="GO:0000155">
    <property type="term" value="F:phosphorelay sensor kinase activity"/>
    <property type="evidence" value="ECO:0007669"/>
    <property type="project" value="InterPro"/>
</dbReference>
<keyword evidence="13" id="KW-0902">Two-component regulatory system</keyword>
<evidence type="ECO:0000259" key="17">
    <source>
        <dbReference type="PROSITE" id="PS50109"/>
    </source>
</evidence>
<dbReference type="InterPro" id="IPR036641">
    <property type="entry name" value="HPT_dom_sf"/>
</dbReference>
<evidence type="ECO:0000256" key="7">
    <source>
        <dbReference type="ARBA" id="ARBA00022679"/>
    </source>
</evidence>
<dbReference type="Pfam" id="PF00072">
    <property type="entry name" value="Response_reg"/>
    <property type="match status" value="1"/>
</dbReference>
<keyword evidence="6 16" id="KW-0597">Phosphoprotein</keyword>
<evidence type="ECO:0000259" key="18">
    <source>
        <dbReference type="PROSITE" id="PS50110"/>
    </source>
</evidence>
<dbReference type="SUPFAM" id="SSF52172">
    <property type="entry name" value="CheY-like"/>
    <property type="match status" value="2"/>
</dbReference>
<evidence type="ECO:0000256" key="9">
    <source>
        <dbReference type="ARBA" id="ARBA00022741"/>
    </source>
</evidence>
<dbReference type="Pfam" id="PF09984">
    <property type="entry name" value="sCache_4"/>
    <property type="match status" value="1"/>
</dbReference>
<dbReference type="GO" id="GO:0005524">
    <property type="term" value="F:ATP binding"/>
    <property type="evidence" value="ECO:0007669"/>
    <property type="project" value="UniProtKB-KW"/>
</dbReference>
<dbReference type="InterPro" id="IPR019247">
    <property type="entry name" value="Histidine_kinase_BarA_N"/>
</dbReference>
<dbReference type="SUPFAM" id="SSF55874">
    <property type="entry name" value="ATPase domain of HSP90 chaperone/DNA topoisomerase II/histidine kinase"/>
    <property type="match status" value="1"/>
</dbReference>
<evidence type="ECO:0000256" key="15">
    <source>
        <dbReference type="PROSITE-ProRule" id="PRU00110"/>
    </source>
</evidence>
<dbReference type="InterPro" id="IPR003594">
    <property type="entry name" value="HATPase_dom"/>
</dbReference>
<dbReference type="SMART" id="SM00388">
    <property type="entry name" value="HisKA"/>
    <property type="match status" value="1"/>
</dbReference>